<dbReference type="PROSITE" id="PS00061">
    <property type="entry name" value="ADH_SHORT"/>
    <property type="match status" value="1"/>
</dbReference>
<organism evidence="2 3">
    <name type="scientific">Pseudonocardia humida</name>
    <dbReference type="NCBI Taxonomy" id="2800819"/>
    <lineage>
        <taxon>Bacteria</taxon>
        <taxon>Bacillati</taxon>
        <taxon>Actinomycetota</taxon>
        <taxon>Actinomycetes</taxon>
        <taxon>Pseudonocardiales</taxon>
        <taxon>Pseudonocardiaceae</taxon>
        <taxon>Pseudonocardia</taxon>
    </lineage>
</organism>
<accession>A0ABT0ZZK9</accession>
<dbReference type="InterPro" id="IPR036291">
    <property type="entry name" value="NAD(P)-bd_dom_sf"/>
</dbReference>
<proteinExistence type="inferred from homology"/>
<gene>
    <name evidence="2" type="ORF">KDL28_13940</name>
</gene>
<dbReference type="PRINTS" id="PR00080">
    <property type="entry name" value="SDRFAMILY"/>
</dbReference>
<name>A0ABT0ZZK9_9PSEU</name>
<dbReference type="InterPro" id="IPR002347">
    <property type="entry name" value="SDR_fam"/>
</dbReference>
<reference evidence="2" key="1">
    <citation type="submission" date="2021-04" db="EMBL/GenBank/DDBJ databases">
        <title>Pseudonocardia sp. nov., isolated from sandy soil of mangrove forest.</title>
        <authorList>
            <person name="Zan Z."/>
            <person name="Huang R."/>
            <person name="Liu W."/>
        </authorList>
    </citation>
    <scope>NUCLEOTIDE SEQUENCE</scope>
    <source>
        <strain evidence="2">S2-4</strain>
    </source>
</reference>
<comment type="similarity">
    <text evidence="1">Belongs to the short-chain dehydrogenases/reductases (SDR) family.</text>
</comment>
<dbReference type="PRINTS" id="PR00081">
    <property type="entry name" value="GDHRDH"/>
</dbReference>
<dbReference type="PANTHER" id="PTHR42879">
    <property type="entry name" value="3-OXOACYL-(ACYL-CARRIER-PROTEIN) REDUCTASE"/>
    <property type="match status" value="1"/>
</dbReference>
<dbReference type="CDD" id="cd05233">
    <property type="entry name" value="SDR_c"/>
    <property type="match status" value="1"/>
</dbReference>
<dbReference type="Gene3D" id="3.40.50.720">
    <property type="entry name" value="NAD(P)-binding Rossmann-like Domain"/>
    <property type="match status" value="1"/>
</dbReference>
<protein>
    <submittedName>
        <fullName evidence="2">SDR family oxidoreductase</fullName>
    </submittedName>
</protein>
<evidence type="ECO:0000256" key="1">
    <source>
        <dbReference type="ARBA" id="ARBA00006484"/>
    </source>
</evidence>
<dbReference type="RefSeq" id="WP_252438609.1">
    <property type="nucleotide sequence ID" value="NZ_JAGSOV010000032.1"/>
</dbReference>
<sequence>MPRLTALSRSLADRVVLVTGAASGMGRATAHLLADEGALVGIVDRDADGLTAVAEEIRGAGATAHPVVADVADPAAPAAAVAEVRAALGPLDGLVNNAGVSIRAPFDGDGFAEAWATTIAVNLTAHTLFIRAALPDLARNGDGRIVNVASTEGLGATPGIAPYTSSKHGVIGLTRSLAVELGRSGVTVNCVCPGPIRTAMTAAIPDADKEVFARRRTALRRYGDPEEVAHLTVSLLLPAASYITGAAVVVDGGLTIRNA</sequence>
<dbReference type="SUPFAM" id="SSF51735">
    <property type="entry name" value="NAD(P)-binding Rossmann-fold domains"/>
    <property type="match status" value="1"/>
</dbReference>
<evidence type="ECO:0000313" key="3">
    <source>
        <dbReference type="Proteomes" id="UP001165283"/>
    </source>
</evidence>
<dbReference type="Pfam" id="PF13561">
    <property type="entry name" value="adh_short_C2"/>
    <property type="match status" value="1"/>
</dbReference>
<dbReference type="Proteomes" id="UP001165283">
    <property type="component" value="Unassembled WGS sequence"/>
</dbReference>
<dbReference type="InterPro" id="IPR020904">
    <property type="entry name" value="Sc_DH/Rdtase_CS"/>
</dbReference>
<dbReference type="EMBL" id="JAGSOV010000032">
    <property type="protein sequence ID" value="MCO1656156.1"/>
    <property type="molecule type" value="Genomic_DNA"/>
</dbReference>
<dbReference type="InterPro" id="IPR050259">
    <property type="entry name" value="SDR"/>
</dbReference>
<keyword evidence="3" id="KW-1185">Reference proteome</keyword>
<comment type="caution">
    <text evidence="2">The sequence shown here is derived from an EMBL/GenBank/DDBJ whole genome shotgun (WGS) entry which is preliminary data.</text>
</comment>
<dbReference type="PANTHER" id="PTHR42879:SF2">
    <property type="entry name" value="3-OXOACYL-[ACYL-CARRIER-PROTEIN] REDUCTASE FABG"/>
    <property type="match status" value="1"/>
</dbReference>
<evidence type="ECO:0000313" key="2">
    <source>
        <dbReference type="EMBL" id="MCO1656156.1"/>
    </source>
</evidence>